<reference evidence="1 2" key="1">
    <citation type="journal article" date="2016" name="Nat. Commun.">
        <title>Thousands of microbial genomes shed light on interconnected biogeochemical processes in an aquifer system.</title>
        <authorList>
            <person name="Anantharaman K."/>
            <person name="Brown C.T."/>
            <person name="Hug L.A."/>
            <person name="Sharon I."/>
            <person name="Castelle C.J."/>
            <person name="Probst A.J."/>
            <person name="Thomas B.C."/>
            <person name="Singh A."/>
            <person name="Wilkins M.J."/>
            <person name="Karaoz U."/>
            <person name="Brodie E.L."/>
            <person name="Williams K.H."/>
            <person name="Hubbard S.S."/>
            <person name="Banfield J.F."/>
        </authorList>
    </citation>
    <scope>NUCLEOTIDE SEQUENCE [LARGE SCALE GENOMIC DNA]</scope>
</reference>
<dbReference type="EMBL" id="MFIQ01000013">
    <property type="protein sequence ID" value="OGF93550.1"/>
    <property type="molecule type" value="Genomic_DNA"/>
</dbReference>
<evidence type="ECO:0000313" key="2">
    <source>
        <dbReference type="Proteomes" id="UP000178894"/>
    </source>
</evidence>
<accession>A0A1F5Y0E6</accession>
<name>A0A1F5Y0E6_9BACT</name>
<proteinExistence type="predicted"/>
<gene>
    <name evidence="1" type="ORF">A3G54_01235</name>
</gene>
<sequence length="81" mass="9758">MKARTTHQFDGVYAKAPVVIQKAFDKKLELLLQNLRHPSLRAKKYDERQDLWQARITQDWRFYFTIEGDTYILHSIRSHPK</sequence>
<dbReference type="STRING" id="1798364.A3G54_01235"/>
<evidence type="ECO:0008006" key="3">
    <source>
        <dbReference type="Google" id="ProtNLM"/>
    </source>
</evidence>
<dbReference type="InterPro" id="IPR035093">
    <property type="entry name" value="RelE/ParE_toxin_dom_sf"/>
</dbReference>
<comment type="caution">
    <text evidence="1">The sequence shown here is derived from an EMBL/GenBank/DDBJ whole genome shotgun (WGS) entry which is preliminary data.</text>
</comment>
<evidence type="ECO:0000313" key="1">
    <source>
        <dbReference type="EMBL" id="OGF93550.1"/>
    </source>
</evidence>
<dbReference type="Proteomes" id="UP000178894">
    <property type="component" value="Unassembled WGS sequence"/>
</dbReference>
<protein>
    <recommendedName>
        <fullName evidence="3">Toxin YoeB</fullName>
    </recommendedName>
</protein>
<dbReference type="AlphaFoldDB" id="A0A1F5Y0E6"/>
<dbReference type="SUPFAM" id="SSF143011">
    <property type="entry name" value="RelE-like"/>
    <property type="match status" value="1"/>
</dbReference>
<dbReference type="Gene3D" id="3.30.2310.20">
    <property type="entry name" value="RelE-like"/>
    <property type="match status" value="1"/>
</dbReference>
<organism evidence="1 2">
    <name type="scientific">Candidatus Giovannonibacteria bacterium RIFCSPLOWO2_12_FULL_44_15</name>
    <dbReference type="NCBI Taxonomy" id="1798364"/>
    <lineage>
        <taxon>Bacteria</taxon>
        <taxon>Candidatus Giovannoniibacteriota</taxon>
    </lineage>
</organism>